<protein>
    <submittedName>
        <fullName evidence="4">Enoyl-CoA hydratase/isomerase family protein</fullName>
    </submittedName>
</protein>
<accession>A0ABW2RN40</accession>
<dbReference type="CDD" id="cd06558">
    <property type="entry name" value="crotonase-like"/>
    <property type="match status" value="1"/>
</dbReference>
<reference evidence="5" key="1">
    <citation type="journal article" date="2019" name="Int. J. Syst. Evol. Microbiol.">
        <title>The Global Catalogue of Microorganisms (GCM) 10K type strain sequencing project: providing services to taxonomists for standard genome sequencing and annotation.</title>
        <authorList>
            <consortium name="The Broad Institute Genomics Platform"/>
            <consortium name="The Broad Institute Genome Sequencing Center for Infectious Disease"/>
            <person name="Wu L."/>
            <person name="Ma J."/>
        </authorList>
    </citation>
    <scope>NUCLEOTIDE SEQUENCE [LARGE SCALE GENOMIC DNA]</scope>
    <source>
        <strain evidence="5">CGMCC 1.12942</strain>
    </source>
</reference>
<keyword evidence="2" id="KW-0456">Lyase</keyword>
<gene>
    <name evidence="4" type="ORF">ACFQNG_13945</name>
</gene>
<dbReference type="InterPro" id="IPR001753">
    <property type="entry name" value="Enoyl-CoA_hydra/iso"/>
</dbReference>
<evidence type="ECO:0000313" key="5">
    <source>
        <dbReference type="Proteomes" id="UP001596500"/>
    </source>
</evidence>
<proteinExistence type="inferred from homology"/>
<dbReference type="SUPFAM" id="SSF52096">
    <property type="entry name" value="ClpP/crotonase"/>
    <property type="match status" value="1"/>
</dbReference>
<dbReference type="Proteomes" id="UP001596500">
    <property type="component" value="Unassembled WGS sequence"/>
</dbReference>
<dbReference type="Gene3D" id="1.10.12.10">
    <property type="entry name" value="Lyase 2-enoyl-coa Hydratase, Chain A, domain 2"/>
    <property type="match status" value="1"/>
</dbReference>
<evidence type="ECO:0000256" key="1">
    <source>
        <dbReference type="ARBA" id="ARBA00005254"/>
    </source>
</evidence>
<dbReference type="Gene3D" id="3.90.226.10">
    <property type="entry name" value="2-enoyl-CoA Hydratase, Chain A, domain 1"/>
    <property type="match status" value="1"/>
</dbReference>
<keyword evidence="5" id="KW-1185">Reference proteome</keyword>
<dbReference type="RefSeq" id="WP_379865901.1">
    <property type="nucleotide sequence ID" value="NZ_JBHTBW010000046.1"/>
</dbReference>
<dbReference type="PANTHER" id="PTHR11941">
    <property type="entry name" value="ENOYL-COA HYDRATASE-RELATED"/>
    <property type="match status" value="1"/>
</dbReference>
<dbReference type="InterPro" id="IPR014748">
    <property type="entry name" value="Enoyl-CoA_hydra_C"/>
</dbReference>
<dbReference type="InterPro" id="IPR029045">
    <property type="entry name" value="ClpP/crotonase-like_dom_sf"/>
</dbReference>
<evidence type="ECO:0000313" key="4">
    <source>
        <dbReference type="EMBL" id="MFC7442191.1"/>
    </source>
</evidence>
<name>A0ABW2RN40_9BACL</name>
<dbReference type="PROSITE" id="PS00166">
    <property type="entry name" value="ENOYL_COA_HYDRATASE"/>
    <property type="match status" value="1"/>
</dbReference>
<dbReference type="Pfam" id="PF00378">
    <property type="entry name" value="ECH_1"/>
    <property type="match status" value="1"/>
</dbReference>
<sequence>MVNERVHLEKRDGIAIVTIDHPPLNVLNQQVFRELERSFLEIEQDDSIVVAIVTGAGERAFVAGADIKEFPQMIGNREMKKKVMEAHQAFNRIDSLPKPTIAVLNGLTLGGGCELALACDVRIAEEHVQIGLPEIKLGIFPGSGGTQRLPRLVGAGRAKELMFNGEPVSAGHALNIGLVNAVVPTGTGLGEGLKWAGKWKETSLQSLSRIKRAVDRGLEVPLSEGIELEAELFEEIFQTEDVKEGVQAFLEKRKPVFRHR</sequence>
<organism evidence="4 5">
    <name type="scientific">Laceyella putida</name>
    <dbReference type="NCBI Taxonomy" id="110101"/>
    <lineage>
        <taxon>Bacteria</taxon>
        <taxon>Bacillati</taxon>
        <taxon>Bacillota</taxon>
        <taxon>Bacilli</taxon>
        <taxon>Bacillales</taxon>
        <taxon>Thermoactinomycetaceae</taxon>
        <taxon>Laceyella</taxon>
    </lineage>
</organism>
<evidence type="ECO:0000256" key="3">
    <source>
        <dbReference type="RuleBase" id="RU003707"/>
    </source>
</evidence>
<dbReference type="EMBL" id="JBHTBW010000046">
    <property type="protein sequence ID" value="MFC7442191.1"/>
    <property type="molecule type" value="Genomic_DNA"/>
</dbReference>
<comment type="caution">
    <text evidence="4">The sequence shown here is derived from an EMBL/GenBank/DDBJ whole genome shotgun (WGS) entry which is preliminary data.</text>
</comment>
<evidence type="ECO:0000256" key="2">
    <source>
        <dbReference type="ARBA" id="ARBA00023239"/>
    </source>
</evidence>
<comment type="similarity">
    <text evidence="1 3">Belongs to the enoyl-CoA hydratase/isomerase family.</text>
</comment>
<dbReference type="PANTHER" id="PTHR11941:SF54">
    <property type="entry name" value="ENOYL-COA HYDRATASE, MITOCHONDRIAL"/>
    <property type="match status" value="1"/>
</dbReference>
<dbReference type="InterPro" id="IPR018376">
    <property type="entry name" value="Enoyl-CoA_hyd/isom_CS"/>
</dbReference>